<reference evidence="6" key="1">
    <citation type="submission" date="2022-12" db="EMBL/GenBank/DDBJ databases">
        <title>Polyphasic identification of a Novel Hot-Spring Cyanobacterium Ocullathermofonsia sinensis gen nov. sp. nov. and Genomic Insights on its Adaptations to the Thermal Habitat.</title>
        <authorList>
            <person name="Daroch M."/>
            <person name="Tang J."/>
            <person name="Jiang Y."/>
        </authorList>
    </citation>
    <scope>NUCLEOTIDE SEQUENCE</scope>
    <source>
        <strain evidence="6">PKUAC-SCTA174</strain>
    </source>
</reference>
<dbReference type="Proteomes" id="UP001163152">
    <property type="component" value="Chromosome"/>
</dbReference>
<dbReference type="InterPro" id="IPR050811">
    <property type="entry name" value="Phosphate_ABC_transporter"/>
</dbReference>
<proteinExistence type="inferred from homology"/>
<dbReference type="GO" id="GO:0006817">
    <property type="term" value="P:phosphate ion transport"/>
    <property type="evidence" value="ECO:0007669"/>
    <property type="project" value="UniProtKB-UniRule"/>
</dbReference>
<sequence>MSTFIQKSIQNQNQIQHQVHQPIRQSVYSGMVALSVLALTVGCSAPTSTTQTGSQSPQTETTGTVEQVTIVADGSSTVYPLTDEAVQEYQFENRETAEFSVTFSGTTGGFRKFCAGETDISNASRPINSSEIEACRSAGVNYVELPVAYDALTVAVHPTNTWAESMTVAELKRLWEPAAEGTITNWNQIRPDWPNQPINLYGAGSDSGTFDYFTEAIVGESRASRSDYTASEDDEALVRGLRSDPNGLGYFGYAYYEENQRLLKPVAIDNGNGPVLPSSETVVAGDYQPLARPLFIYVNTDALQNKPELREFVEFYLLNAETFAKAIGYVPLPDEVYTIALDHLQQNKVGTAFGGVAETNLKLEDLLQREKTY</sequence>
<evidence type="ECO:0000259" key="5">
    <source>
        <dbReference type="Pfam" id="PF12849"/>
    </source>
</evidence>
<evidence type="ECO:0000256" key="3">
    <source>
        <dbReference type="ARBA" id="ARBA00022729"/>
    </source>
</evidence>
<evidence type="ECO:0000256" key="4">
    <source>
        <dbReference type="RuleBase" id="RU367119"/>
    </source>
</evidence>
<dbReference type="EMBL" id="CP113797">
    <property type="protein sequence ID" value="WAL59611.1"/>
    <property type="molecule type" value="Genomic_DNA"/>
</dbReference>
<organism evidence="6 7">
    <name type="scientific">Thermocoleostomius sinensis A174</name>
    <dbReference type="NCBI Taxonomy" id="2016057"/>
    <lineage>
        <taxon>Bacteria</taxon>
        <taxon>Bacillati</taxon>
        <taxon>Cyanobacteriota</taxon>
        <taxon>Cyanophyceae</taxon>
        <taxon>Oculatellales</taxon>
        <taxon>Oculatellaceae</taxon>
        <taxon>Thermocoleostomius</taxon>
    </lineage>
</organism>
<dbReference type="Pfam" id="PF12849">
    <property type="entry name" value="PBP_like_2"/>
    <property type="match status" value="1"/>
</dbReference>
<comment type="function">
    <text evidence="4">Involved in the system for phosphate transport across the cytoplasmic membrane.</text>
</comment>
<dbReference type="PANTHER" id="PTHR30570">
    <property type="entry name" value="PERIPLASMIC PHOSPHATE BINDING COMPONENT OF PHOSPHATE ABC TRANSPORTER"/>
    <property type="match status" value="1"/>
</dbReference>
<evidence type="ECO:0000313" key="6">
    <source>
        <dbReference type="EMBL" id="WAL59611.1"/>
    </source>
</evidence>
<dbReference type="AlphaFoldDB" id="A0A9E9C435"/>
<dbReference type="PANTHER" id="PTHR30570:SF1">
    <property type="entry name" value="PHOSPHATE-BINDING PROTEIN PSTS"/>
    <property type="match status" value="1"/>
</dbReference>
<comment type="similarity">
    <text evidence="1 4">Belongs to the PstS family.</text>
</comment>
<evidence type="ECO:0000256" key="2">
    <source>
        <dbReference type="ARBA" id="ARBA00022448"/>
    </source>
</evidence>
<keyword evidence="4" id="KW-0592">Phosphate transport</keyword>
<evidence type="ECO:0000313" key="7">
    <source>
        <dbReference type="Proteomes" id="UP001163152"/>
    </source>
</evidence>
<dbReference type="KEGG" id="tsin:OXH18_20940"/>
<evidence type="ECO:0000256" key="1">
    <source>
        <dbReference type="ARBA" id="ARBA00008725"/>
    </source>
</evidence>
<dbReference type="NCBIfam" id="TIGR02136">
    <property type="entry name" value="ptsS_2"/>
    <property type="match status" value="1"/>
</dbReference>
<name>A0A9E9C435_9CYAN</name>
<gene>
    <name evidence="6" type="ORF">OXH18_20940</name>
</gene>
<keyword evidence="2 4" id="KW-0813">Transport</keyword>
<accession>A0A9E9C435</accession>
<keyword evidence="3" id="KW-0732">Signal</keyword>
<dbReference type="GO" id="GO:0042301">
    <property type="term" value="F:phosphate ion binding"/>
    <property type="evidence" value="ECO:0007669"/>
    <property type="project" value="UniProtKB-UniRule"/>
</dbReference>
<feature type="domain" description="PBP" evidence="5">
    <location>
        <begin position="64"/>
        <end position="317"/>
    </location>
</feature>
<dbReference type="CDD" id="cd13654">
    <property type="entry name" value="PBP2_phosphate_like_2"/>
    <property type="match status" value="1"/>
</dbReference>
<keyword evidence="7" id="KW-1185">Reference proteome</keyword>
<dbReference type="Gene3D" id="3.40.190.10">
    <property type="entry name" value="Periplasmic binding protein-like II"/>
    <property type="match status" value="2"/>
</dbReference>
<dbReference type="FunFam" id="3.40.190.10:FF:000156">
    <property type="entry name" value="Phosphate ABC transporter, phosphate-binding protein"/>
    <property type="match status" value="1"/>
</dbReference>
<protein>
    <recommendedName>
        <fullName evidence="4">Phosphate-binding protein</fullName>
    </recommendedName>
</protein>
<dbReference type="SUPFAM" id="SSF53850">
    <property type="entry name" value="Periplasmic binding protein-like II"/>
    <property type="match status" value="1"/>
</dbReference>
<dbReference type="InterPro" id="IPR024370">
    <property type="entry name" value="PBP_domain"/>
</dbReference>
<dbReference type="InterPro" id="IPR011862">
    <property type="entry name" value="Phos-bd"/>
</dbReference>